<dbReference type="AlphaFoldDB" id="A0A1Y2BCI3"/>
<dbReference type="STRING" id="71784.A0A1Y2BCI3"/>
<gene>
    <name evidence="5" type="ORF">BCR39DRAFT_375744</name>
</gene>
<dbReference type="PANTHER" id="PTHR13316:SF0">
    <property type="entry name" value="ZINC FINGER CCHC DOMAIN-CONTAINING PROTEIN 8"/>
    <property type="match status" value="1"/>
</dbReference>
<keyword evidence="2" id="KW-0479">Metal-binding</keyword>
<dbReference type="GO" id="GO:0003723">
    <property type="term" value="F:RNA binding"/>
    <property type="evidence" value="ECO:0007669"/>
    <property type="project" value="TreeGrafter"/>
</dbReference>
<dbReference type="PROSITE" id="PS50158">
    <property type="entry name" value="ZF_CCHC"/>
    <property type="match status" value="1"/>
</dbReference>
<name>A0A1Y2BCI3_9TREE</name>
<keyword evidence="2" id="KW-0862">Zinc</keyword>
<feature type="compositionally biased region" description="Gly residues" evidence="3">
    <location>
        <begin position="8"/>
        <end position="20"/>
    </location>
</feature>
<accession>A0A1Y2BCI3</accession>
<proteinExistence type="predicted"/>
<feature type="region of interest" description="Disordered" evidence="3">
    <location>
        <begin position="1"/>
        <end position="20"/>
    </location>
</feature>
<dbReference type="InterPro" id="IPR001878">
    <property type="entry name" value="Znf_CCHC"/>
</dbReference>
<dbReference type="Gene3D" id="4.10.60.10">
    <property type="entry name" value="Zinc finger, CCHC-type"/>
    <property type="match status" value="1"/>
</dbReference>
<feature type="compositionally biased region" description="Low complexity" evidence="3">
    <location>
        <begin position="379"/>
        <end position="394"/>
    </location>
</feature>
<comment type="caution">
    <text evidence="5">The sequence shown here is derived from an EMBL/GenBank/DDBJ whole genome shotgun (WGS) entry which is preliminary data.</text>
</comment>
<keyword evidence="1" id="KW-0507">mRNA processing</keyword>
<dbReference type="GO" id="GO:0006397">
    <property type="term" value="P:mRNA processing"/>
    <property type="evidence" value="ECO:0007669"/>
    <property type="project" value="UniProtKB-KW"/>
</dbReference>
<dbReference type="InterPro" id="IPR036875">
    <property type="entry name" value="Znf_CCHC_sf"/>
</dbReference>
<sequence length="471" mass="52445">MASAPAGRSGGGSWFSNNGGGSSFEPYRSVLKFVSAPARDTRKEEQPTVQEEEVSIYKRRKSVVPPWRRPVGAAFFLLNSEFGRLYGEQISVKIADEYARLVERSFEGFSDIRVGSDVEVVREMVEREGIDAWEIDQVPTRDLIEGVKEVMYETGPSSREHSSEGTHTSVVCWNCRQSGHTLRDCPRPRDRLQILQSRRDFEASRDAVPPSHLQCLEDYRFNEDERHRRLELVHRFEPGRVSEKLADAVFYLTDQFAISDLELEDGEVSEATMAIERDKSQGRWPWLNYMLKWGYPPGWVAAKDPRDEVRRRIEIMSTEQSEDTLTDPGDLLEIYGGMDSISASSSTSSTPRRAVSVASSTPKASRAKVARVDPTSPTSSLDSNMSLMSSTPSSSPTPSPPSGIPPPSGLPPPPEQPPPPHQPPPPTDPAPPPPPPSPPASKLPMRRWADYQTDLFDSNRLVVYSSAPLGR</sequence>
<evidence type="ECO:0000256" key="1">
    <source>
        <dbReference type="ARBA" id="ARBA00022664"/>
    </source>
</evidence>
<feature type="compositionally biased region" description="Low complexity" evidence="3">
    <location>
        <begin position="341"/>
        <end position="357"/>
    </location>
</feature>
<evidence type="ECO:0000313" key="6">
    <source>
        <dbReference type="Proteomes" id="UP000193986"/>
    </source>
</evidence>
<dbReference type="SMART" id="SM00343">
    <property type="entry name" value="ZnF_C2HC"/>
    <property type="match status" value="1"/>
</dbReference>
<dbReference type="InParanoid" id="A0A1Y2BCI3"/>
<dbReference type="EMBL" id="MCFC01000009">
    <property type="protein sequence ID" value="ORY32529.1"/>
    <property type="molecule type" value="Genomic_DNA"/>
</dbReference>
<dbReference type="SUPFAM" id="SSF57756">
    <property type="entry name" value="Retrovirus zinc finger-like domains"/>
    <property type="match status" value="1"/>
</dbReference>
<feature type="domain" description="CCHC-type" evidence="4">
    <location>
        <begin position="172"/>
        <end position="187"/>
    </location>
</feature>
<dbReference type="Proteomes" id="UP000193986">
    <property type="component" value="Unassembled WGS sequence"/>
</dbReference>
<organism evidence="5 6">
    <name type="scientific">Naematelia encephala</name>
    <dbReference type="NCBI Taxonomy" id="71784"/>
    <lineage>
        <taxon>Eukaryota</taxon>
        <taxon>Fungi</taxon>
        <taxon>Dikarya</taxon>
        <taxon>Basidiomycota</taxon>
        <taxon>Agaricomycotina</taxon>
        <taxon>Tremellomycetes</taxon>
        <taxon>Tremellales</taxon>
        <taxon>Naemateliaceae</taxon>
        <taxon>Naematelia</taxon>
    </lineage>
</organism>
<dbReference type="GO" id="GO:0008270">
    <property type="term" value="F:zinc ion binding"/>
    <property type="evidence" value="ECO:0007669"/>
    <property type="project" value="UniProtKB-KW"/>
</dbReference>
<evidence type="ECO:0000313" key="5">
    <source>
        <dbReference type="EMBL" id="ORY32529.1"/>
    </source>
</evidence>
<keyword evidence="2" id="KW-0863">Zinc-finger</keyword>
<keyword evidence="6" id="KW-1185">Reference proteome</keyword>
<feature type="region of interest" description="Disordered" evidence="3">
    <location>
        <begin position="341"/>
        <end position="448"/>
    </location>
</feature>
<feature type="compositionally biased region" description="Pro residues" evidence="3">
    <location>
        <begin position="395"/>
        <end position="441"/>
    </location>
</feature>
<evidence type="ECO:0000256" key="3">
    <source>
        <dbReference type="SAM" id="MobiDB-lite"/>
    </source>
</evidence>
<dbReference type="InterPro" id="IPR052115">
    <property type="entry name" value="NEXT_complex_subunit_ZCCHC8"/>
</dbReference>
<dbReference type="OrthoDB" id="8026949at2759"/>
<evidence type="ECO:0000256" key="2">
    <source>
        <dbReference type="PROSITE-ProRule" id="PRU00047"/>
    </source>
</evidence>
<dbReference type="PANTHER" id="PTHR13316">
    <property type="entry name" value="ZINC FINGER, CCHC DOMAIN CONTAINING 8"/>
    <property type="match status" value="1"/>
</dbReference>
<dbReference type="GO" id="GO:0071013">
    <property type="term" value="C:catalytic step 2 spliceosome"/>
    <property type="evidence" value="ECO:0007669"/>
    <property type="project" value="TreeGrafter"/>
</dbReference>
<evidence type="ECO:0000259" key="4">
    <source>
        <dbReference type="PROSITE" id="PS50158"/>
    </source>
</evidence>
<protein>
    <recommendedName>
        <fullName evidence="4">CCHC-type domain-containing protein</fullName>
    </recommendedName>
</protein>
<reference evidence="5 6" key="1">
    <citation type="submission" date="2016-07" db="EMBL/GenBank/DDBJ databases">
        <title>Pervasive Adenine N6-methylation of Active Genes in Fungi.</title>
        <authorList>
            <consortium name="DOE Joint Genome Institute"/>
            <person name="Mondo S.J."/>
            <person name="Dannebaum R.O."/>
            <person name="Kuo R.C."/>
            <person name="Labutti K."/>
            <person name="Haridas S."/>
            <person name="Kuo A."/>
            <person name="Salamov A."/>
            <person name="Ahrendt S.R."/>
            <person name="Lipzen A."/>
            <person name="Sullivan W."/>
            <person name="Andreopoulos W.B."/>
            <person name="Clum A."/>
            <person name="Lindquist E."/>
            <person name="Daum C."/>
            <person name="Ramamoorthy G.K."/>
            <person name="Gryganskyi A."/>
            <person name="Culley D."/>
            <person name="Magnuson J.K."/>
            <person name="James T.Y."/>
            <person name="O'Malley M.A."/>
            <person name="Stajich J.E."/>
            <person name="Spatafora J.W."/>
            <person name="Visel A."/>
            <person name="Grigoriev I.V."/>
        </authorList>
    </citation>
    <scope>NUCLEOTIDE SEQUENCE [LARGE SCALE GENOMIC DNA]</scope>
    <source>
        <strain evidence="5 6">68-887.2</strain>
    </source>
</reference>
<dbReference type="Pfam" id="PF00098">
    <property type="entry name" value="zf-CCHC"/>
    <property type="match status" value="1"/>
</dbReference>